<keyword evidence="2" id="KW-1185">Reference proteome</keyword>
<protein>
    <submittedName>
        <fullName evidence="1">Uncharacterized protein</fullName>
    </submittedName>
</protein>
<comment type="caution">
    <text evidence="1">The sequence shown here is derived from an EMBL/GenBank/DDBJ whole genome shotgun (WGS) entry which is preliminary data.</text>
</comment>
<reference evidence="1 2" key="1">
    <citation type="submission" date="2014-05" db="EMBL/GenBank/DDBJ databases">
        <title>Complete genome sequence of the Streptomyces mutabilis TRM45540.</title>
        <authorList>
            <person name="Luo X."/>
            <person name="Zhang L."/>
        </authorList>
    </citation>
    <scope>NUCLEOTIDE SEQUENCE [LARGE SCALE GENOMIC DNA]</scope>
    <source>
        <strain evidence="1 2">TRM45540</strain>
    </source>
</reference>
<gene>
    <name evidence="1" type="ORF">FM21_27435</name>
</gene>
<proteinExistence type="predicted"/>
<dbReference type="HOGENOM" id="CLU_2384933_0_0_11"/>
<evidence type="ECO:0000313" key="1">
    <source>
        <dbReference type="EMBL" id="KFG74479.1"/>
    </source>
</evidence>
<dbReference type="EMBL" id="JNFQ01000002">
    <property type="protein sequence ID" value="KFG74479.1"/>
    <property type="molecule type" value="Genomic_DNA"/>
</dbReference>
<organism evidence="1 2">
    <name type="scientific">Streptomyces mutabilis</name>
    <dbReference type="NCBI Taxonomy" id="67332"/>
    <lineage>
        <taxon>Bacteria</taxon>
        <taxon>Bacillati</taxon>
        <taxon>Actinomycetota</taxon>
        <taxon>Actinomycetes</taxon>
        <taxon>Kitasatosporales</taxon>
        <taxon>Streptomycetaceae</taxon>
        <taxon>Streptomyces</taxon>
    </lineage>
</organism>
<dbReference type="Proteomes" id="UP000029095">
    <property type="component" value="Unassembled WGS sequence"/>
</dbReference>
<evidence type="ECO:0000313" key="2">
    <source>
        <dbReference type="Proteomes" id="UP000029095"/>
    </source>
</evidence>
<sequence>MPLLTGRVQIRPRMWSVAGVNAFSRVLRGGSYSRGSGQTDSMAAFTVRKPTQYLRCTAQFDMPARTSRHFAVYGSALDVGGTAAVPRSMWLHKT</sequence>
<name>A0A086N011_9ACTN</name>
<dbReference type="AlphaFoldDB" id="A0A086N011"/>
<accession>A0A086N011</accession>